<evidence type="ECO:0000259" key="2">
    <source>
        <dbReference type="SMART" id="SM00318"/>
    </source>
</evidence>
<sequence length="339" mass="36020">MGITQSKKQALRAARPPDFGPAPPKRGADARARRRGPPRGLIAALVAAFALSAAPGKPGAQVLQAATPAPAANTAEDCASPPASQGRRRVDLEKAHVISVDERLELMLDDGRRLKIAGLDPPRPTPGGPELDVETAKKLSAWLSGKPVLFRPVFTAPDRWGRIIAEVFAPAGAPEGAAPISVAGAALDAGLARFESGAAGRRCRAFLLAAEGAARTAALGLWTDPYYAVIAAEDRASFAEKTGTSVIVEGRVARVEEDKFRVLLLFGERRGWDFSVTILQRNRKLFTAAGLDVSTLKDKTVRVRGLLDTRFGPQIEIERPDEIEAMTQGQDAAAASSRR</sequence>
<gene>
    <name evidence="3" type="ORF">CR492_05190</name>
</gene>
<evidence type="ECO:0000256" key="1">
    <source>
        <dbReference type="SAM" id="MobiDB-lite"/>
    </source>
</evidence>
<comment type="caution">
    <text evidence="3">The sequence shown here is derived from an EMBL/GenBank/DDBJ whole genome shotgun (WGS) entry which is preliminary data.</text>
</comment>
<accession>A0A2J7TJZ2</accession>
<name>A0A2J7TJZ2_METSI</name>
<feature type="domain" description="TNase-like" evidence="2">
    <location>
        <begin position="88"/>
        <end position="224"/>
    </location>
</feature>
<evidence type="ECO:0000313" key="4">
    <source>
        <dbReference type="Proteomes" id="UP000236286"/>
    </source>
</evidence>
<dbReference type="EMBL" id="PDZR01000003">
    <property type="protein sequence ID" value="PNG27086.1"/>
    <property type="molecule type" value="Genomic_DNA"/>
</dbReference>
<feature type="region of interest" description="Disordered" evidence="1">
    <location>
        <begin position="1"/>
        <end position="36"/>
    </location>
</feature>
<dbReference type="Proteomes" id="UP000236286">
    <property type="component" value="Unassembled WGS sequence"/>
</dbReference>
<organism evidence="3 4">
    <name type="scientific">Methylocella silvestris</name>
    <dbReference type="NCBI Taxonomy" id="199596"/>
    <lineage>
        <taxon>Bacteria</taxon>
        <taxon>Pseudomonadati</taxon>
        <taxon>Pseudomonadota</taxon>
        <taxon>Alphaproteobacteria</taxon>
        <taxon>Hyphomicrobiales</taxon>
        <taxon>Beijerinckiaceae</taxon>
        <taxon>Methylocella</taxon>
    </lineage>
</organism>
<evidence type="ECO:0000313" key="3">
    <source>
        <dbReference type="EMBL" id="PNG27086.1"/>
    </source>
</evidence>
<proteinExistence type="predicted"/>
<dbReference type="Gene3D" id="2.40.50.90">
    <property type="match status" value="1"/>
</dbReference>
<reference evidence="3 4" key="1">
    <citation type="submission" date="2017-10" db="EMBL/GenBank/DDBJ databases">
        <title>Genome announcement of Methylocella silvestris TVC from permafrost.</title>
        <authorList>
            <person name="Wang J."/>
            <person name="Geng K."/>
            <person name="Ul-Haque F."/>
            <person name="Crombie A.T."/>
            <person name="Street L.E."/>
            <person name="Wookey P.A."/>
            <person name="Murrell J.C."/>
            <person name="Pratscher J."/>
        </authorList>
    </citation>
    <scope>NUCLEOTIDE SEQUENCE [LARGE SCALE GENOMIC DNA]</scope>
    <source>
        <strain evidence="3 4">TVC</strain>
    </source>
</reference>
<dbReference type="AlphaFoldDB" id="A0A2J7TJZ2"/>
<protein>
    <recommendedName>
        <fullName evidence="2">TNase-like domain-containing protein</fullName>
    </recommendedName>
</protein>
<dbReference type="SUPFAM" id="SSF50199">
    <property type="entry name" value="Staphylococcal nuclease"/>
    <property type="match status" value="1"/>
</dbReference>
<dbReference type="InterPro" id="IPR035437">
    <property type="entry name" value="SNase_OB-fold_sf"/>
</dbReference>
<dbReference type="SMART" id="SM00318">
    <property type="entry name" value="SNc"/>
    <property type="match status" value="1"/>
</dbReference>
<dbReference type="InterPro" id="IPR016071">
    <property type="entry name" value="Staphylococal_nuclease_OB-fold"/>
</dbReference>